<keyword evidence="4" id="KW-1185">Reference proteome</keyword>
<keyword evidence="2" id="KW-1133">Transmembrane helix</keyword>
<evidence type="ECO:0000313" key="3">
    <source>
        <dbReference type="EMBL" id="CAB9504057.1"/>
    </source>
</evidence>
<dbReference type="AlphaFoldDB" id="A0A9N8H8X2"/>
<name>A0A9N8H8X2_9STRA</name>
<organism evidence="3 4">
    <name type="scientific">Seminavis robusta</name>
    <dbReference type="NCBI Taxonomy" id="568900"/>
    <lineage>
        <taxon>Eukaryota</taxon>
        <taxon>Sar</taxon>
        <taxon>Stramenopiles</taxon>
        <taxon>Ochrophyta</taxon>
        <taxon>Bacillariophyta</taxon>
        <taxon>Bacillariophyceae</taxon>
        <taxon>Bacillariophycidae</taxon>
        <taxon>Naviculales</taxon>
        <taxon>Naviculaceae</taxon>
        <taxon>Seminavis</taxon>
    </lineage>
</organism>
<feature type="compositionally biased region" description="Basic and acidic residues" evidence="1">
    <location>
        <begin position="85"/>
        <end position="99"/>
    </location>
</feature>
<protein>
    <recommendedName>
        <fullName evidence="5">Transmembrane protein</fullName>
    </recommendedName>
</protein>
<comment type="caution">
    <text evidence="3">The sequence shown here is derived from an EMBL/GenBank/DDBJ whole genome shotgun (WGS) entry which is preliminary data.</text>
</comment>
<sequence>MQEAKVGNDSETTSRNTGPEEDCVHPETELGPRPSETPQEDTPASIADQSPESTDPSQNSSPRATFVEGVGEPPAGTNIVAPGDAHTEVYAERRDEETKSPISEPEAVEPANDGADPTTIIQPSSETLQPKTKLLTEASNLTLATAKDVSASDYDVTGNKARLSKTDSGGSGAQSQKSGGQSHTKKSLFGKLSTRGQQDTRRSSPQGTEEVDVERGGGQGAMGFFSPSRQGVSGRPGSIGTGDEEILSDESRLRRRHREIIEEERNMSHRQCVICVVFIVLLFGGVGLSVGLQIRRTSA</sequence>
<feature type="compositionally biased region" description="Polar residues" evidence="1">
    <location>
        <begin position="36"/>
        <end position="63"/>
    </location>
</feature>
<dbReference type="EMBL" id="CAICTM010000183">
    <property type="protein sequence ID" value="CAB9504057.1"/>
    <property type="molecule type" value="Genomic_DNA"/>
</dbReference>
<feature type="compositionally biased region" description="Polar residues" evidence="1">
    <location>
        <begin position="119"/>
        <end position="130"/>
    </location>
</feature>
<keyword evidence="2" id="KW-0812">Transmembrane</keyword>
<evidence type="ECO:0000256" key="2">
    <source>
        <dbReference type="SAM" id="Phobius"/>
    </source>
</evidence>
<feature type="transmembrane region" description="Helical" evidence="2">
    <location>
        <begin position="272"/>
        <end position="294"/>
    </location>
</feature>
<keyword evidence="2" id="KW-0472">Membrane</keyword>
<evidence type="ECO:0000256" key="1">
    <source>
        <dbReference type="SAM" id="MobiDB-lite"/>
    </source>
</evidence>
<reference evidence="3" key="1">
    <citation type="submission" date="2020-06" db="EMBL/GenBank/DDBJ databases">
        <authorList>
            <consortium name="Plant Systems Biology data submission"/>
        </authorList>
    </citation>
    <scope>NUCLEOTIDE SEQUENCE</scope>
    <source>
        <strain evidence="3">D6</strain>
    </source>
</reference>
<evidence type="ECO:0008006" key="5">
    <source>
        <dbReference type="Google" id="ProtNLM"/>
    </source>
</evidence>
<proteinExistence type="predicted"/>
<feature type="region of interest" description="Disordered" evidence="1">
    <location>
        <begin position="1"/>
        <end position="250"/>
    </location>
</feature>
<feature type="compositionally biased region" description="Low complexity" evidence="1">
    <location>
        <begin position="173"/>
        <end position="182"/>
    </location>
</feature>
<evidence type="ECO:0000313" key="4">
    <source>
        <dbReference type="Proteomes" id="UP001153069"/>
    </source>
</evidence>
<accession>A0A9N8H8X2</accession>
<gene>
    <name evidence="3" type="ORF">SEMRO_184_G080040.1</name>
</gene>
<dbReference type="Proteomes" id="UP001153069">
    <property type="component" value="Unassembled WGS sequence"/>
</dbReference>